<feature type="compositionally biased region" description="Low complexity" evidence="1">
    <location>
        <begin position="396"/>
        <end position="408"/>
    </location>
</feature>
<accession>A0A6S7EY78</accession>
<dbReference type="EMBL" id="CADILG010000087">
    <property type="protein sequence ID" value="CAB3927484.1"/>
    <property type="molecule type" value="Genomic_DNA"/>
</dbReference>
<keyword evidence="3" id="KW-1185">Reference proteome</keyword>
<protein>
    <submittedName>
        <fullName evidence="2">Uncharacterized protein</fullName>
    </submittedName>
</protein>
<name>A0A6S7EY78_9BURK</name>
<evidence type="ECO:0000313" key="2">
    <source>
        <dbReference type="EMBL" id="CAB3927484.1"/>
    </source>
</evidence>
<gene>
    <name evidence="2" type="ORF">LMG26858_06027</name>
</gene>
<organism evidence="2 3">
    <name type="scientific">Achromobacter anxifer</name>
    <dbReference type="NCBI Taxonomy" id="1287737"/>
    <lineage>
        <taxon>Bacteria</taxon>
        <taxon>Pseudomonadati</taxon>
        <taxon>Pseudomonadota</taxon>
        <taxon>Betaproteobacteria</taxon>
        <taxon>Burkholderiales</taxon>
        <taxon>Alcaligenaceae</taxon>
        <taxon>Achromobacter</taxon>
    </lineage>
</organism>
<evidence type="ECO:0000313" key="3">
    <source>
        <dbReference type="Proteomes" id="UP000494117"/>
    </source>
</evidence>
<reference evidence="2 3" key="1">
    <citation type="submission" date="2020-04" db="EMBL/GenBank/DDBJ databases">
        <authorList>
            <person name="De Canck E."/>
        </authorList>
    </citation>
    <scope>NUCLEOTIDE SEQUENCE [LARGE SCALE GENOMIC DNA]</scope>
    <source>
        <strain evidence="2 3">LMG 26858</strain>
    </source>
</reference>
<dbReference type="Proteomes" id="UP000494117">
    <property type="component" value="Unassembled WGS sequence"/>
</dbReference>
<dbReference type="AlphaFoldDB" id="A0A6S7EY78"/>
<feature type="region of interest" description="Disordered" evidence="1">
    <location>
        <begin position="389"/>
        <end position="449"/>
    </location>
</feature>
<evidence type="ECO:0000256" key="1">
    <source>
        <dbReference type="SAM" id="MobiDB-lite"/>
    </source>
</evidence>
<proteinExistence type="predicted"/>
<sequence length="449" mass="49329">MLQHRMQTGAVQHGRQRLQPLHTRGRAPLAVRRVRVQHPAAAHRARGLRVAHDVAVARHDADRLVEHQLHPAGLPRRQRFGAQRHGVRHVVRRADMHVQRRPGAHGRVRRVQQRQRHVDMARGQETARVGDPVAARNGVLVDARQVQGAALAGRAGLAGLVLGVDAAHAHARAGRHQPQVSGIVTGARQAGMGRARDHRAVAGQGEHAVDRQPEQAGAVALAQRLRLAMQIGLQFRHARVAGLRCAHGVQRRVLQKRAGGQFGDLRAHRALLRLVGTVGLGQRHRAARHAQQGQDGQVFARLRHDAVVRRHHQQAEIYAGGAGRHGVHQLFVARHVDETQHLAVGQRRVGVAQLDGDPARLFFLEPVGIDARQRPHQRGLAMVDMARRADDHPRRSASCAAKAASSRVSRQRRSSHKASSAMRPITGTGRRRSCVSSLSRCRPARPLPL</sequence>